<evidence type="ECO:0000313" key="1">
    <source>
        <dbReference type="EMBL" id="KAB2337236.1"/>
    </source>
</evidence>
<proteinExistence type="predicted"/>
<comment type="caution">
    <text evidence="1">The sequence shown here is derived from an EMBL/GenBank/DDBJ whole genome shotgun (WGS) entry which is preliminary data.</text>
</comment>
<dbReference type="PROSITE" id="PS51257">
    <property type="entry name" value="PROKAR_LIPOPROTEIN"/>
    <property type="match status" value="1"/>
</dbReference>
<dbReference type="RefSeq" id="WP_151533926.1">
    <property type="nucleotide sequence ID" value="NZ_WBOS01000002.1"/>
</dbReference>
<reference evidence="1 2" key="1">
    <citation type="journal article" date="2016" name="Antonie Van Leeuwenhoek">
        <title>Bacillus depressus sp. nov., isolated from soil of a sunflower field.</title>
        <authorList>
            <person name="Wei X."/>
            <person name="Xin D."/>
            <person name="Xin Y."/>
            <person name="Zhang H."/>
            <person name="Wang T."/>
            <person name="Zhang J."/>
        </authorList>
    </citation>
    <scope>NUCLEOTIDE SEQUENCE [LARGE SCALE GENOMIC DNA]</scope>
    <source>
        <strain evidence="1 2">BZ1</strain>
    </source>
</reference>
<dbReference type="EMBL" id="WBOS01000002">
    <property type="protein sequence ID" value="KAB2337236.1"/>
    <property type="molecule type" value="Genomic_DNA"/>
</dbReference>
<keyword evidence="2" id="KW-1185">Reference proteome</keyword>
<protein>
    <submittedName>
        <fullName evidence="1">Sporulation protein</fullName>
    </submittedName>
</protein>
<gene>
    <name evidence="1" type="ORF">F7731_06350</name>
</gene>
<accession>A0A6L3V7B1</accession>
<name>A0A6L3V7B1_9BACI</name>
<evidence type="ECO:0000313" key="2">
    <source>
        <dbReference type="Proteomes" id="UP000481030"/>
    </source>
</evidence>
<dbReference type="OrthoDB" id="2969307at2"/>
<dbReference type="Proteomes" id="UP000481030">
    <property type="component" value="Unassembled WGS sequence"/>
</dbReference>
<organism evidence="1 2">
    <name type="scientific">Cytobacillus depressus</name>
    <dbReference type="NCBI Taxonomy" id="1602942"/>
    <lineage>
        <taxon>Bacteria</taxon>
        <taxon>Bacillati</taxon>
        <taxon>Bacillota</taxon>
        <taxon>Bacilli</taxon>
        <taxon>Bacillales</taxon>
        <taxon>Bacillaceae</taxon>
        <taxon>Cytobacillus</taxon>
    </lineage>
</organism>
<sequence>MRTTLFILMIILGAGLTGCGMGKDGPKESELALIQTTNPSPALLEKNTRANLDLMERIKKDVTDMKELYDVAIVKGKKDILVAYKVKHRYRFQMKKIEKKLNDKLEKKYPDEKFTVSSDYKIFLEAVKLNEKMKDPDFSNEKANKELKDIIKLKQEMT</sequence>
<dbReference type="AlphaFoldDB" id="A0A6L3V7B1"/>